<protein>
    <submittedName>
        <fullName evidence="2">Uncharacterized protein</fullName>
    </submittedName>
</protein>
<reference evidence="2 3" key="1">
    <citation type="submission" date="2021-06" db="EMBL/GenBank/DDBJ databases">
        <title>A haploid diamondback moth (Plutella xylostella L.) genome assembly resolves 31 chromosomes and identifies a diamide resistance mutation.</title>
        <authorList>
            <person name="Ward C.M."/>
            <person name="Perry K.D."/>
            <person name="Baker G."/>
            <person name="Powis K."/>
            <person name="Heckel D.G."/>
            <person name="Baxter S.W."/>
        </authorList>
    </citation>
    <scope>NUCLEOTIDE SEQUENCE [LARGE SCALE GENOMIC DNA]</scope>
    <source>
        <strain evidence="2 3">LV</strain>
        <tissue evidence="2">Single pupa</tissue>
    </source>
</reference>
<proteinExistence type="predicted"/>
<organism evidence="2 3">
    <name type="scientific">Plutella xylostella</name>
    <name type="common">Diamondback moth</name>
    <name type="synonym">Plutella maculipennis</name>
    <dbReference type="NCBI Taxonomy" id="51655"/>
    <lineage>
        <taxon>Eukaryota</taxon>
        <taxon>Metazoa</taxon>
        <taxon>Ecdysozoa</taxon>
        <taxon>Arthropoda</taxon>
        <taxon>Hexapoda</taxon>
        <taxon>Insecta</taxon>
        <taxon>Pterygota</taxon>
        <taxon>Neoptera</taxon>
        <taxon>Endopterygota</taxon>
        <taxon>Lepidoptera</taxon>
        <taxon>Glossata</taxon>
        <taxon>Ditrysia</taxon>
        <taxon>Yponomeutoidea</taxon>
        <taxon>Plutellidae</taxon>
        <taxon>Plutella</taxon>
    </lineage>
</organism>
<feature type="region of interest" description="Disordered" evidence="1">
    <location>
        <begin position="1"/>
        <end position="50"/>
    </location>
</feature>
<dbReference type="EMBL" id="JAHIBW010000023">
    <property type="protein sequence ID" value="KAG7299160.1"/>
    <property type="molecule type" value="Genomic_DNA"/>
</dbReference>
<evidence type="ECO:0000313" key="3">
    <source>
        <dbReference type="Proteomes" id="UP000823941"/>
    </source>
</evidence>
<feature type="region of interest" description="Disordered" evidence="1">
    <location>
        <begin position="287"/>
        <end position="307"/>
    </location>
</feature>
<accession>A0ABQ7Q323</accession>
<gene>
    <name evidence="2" type="ORF">JYU34_017700</name>
</gene>
<keyword evidence="3" id="KW-1185">Reference proteome</keyword>
<evidence type="ECO:0000313" key="2">
    <source>
        <dbReference type="EMBL" id="KAG7299160.1"/>
    </source>
</evidence>
<comment type="caution">
    <text evidence="2">The sequence shown here is derived from an EMBL/GenBank/DDBJ whole genome shotgun (WGS) entry which is preliminary data.</text>
</comment>
<feature type="compositionally biased region" description="Polar residues" evidence="1">
    <location>
        <begin position="205"/>
        <end position="218"/>
    </location>
</feature>
<name>A0ABQ7Q323_PLUXY</name>
<evidence type="ECO:0000256" key="1">
    <source>
        <dbReference type="SAM" id="MobiDB-lite"/>
    </source>
</evidence>
<feature type="region of interest" description="Disordered" evidence="1">
    <location>
        <begin position="197"/>
        <end position="219"/>
    </location>
</feature>
<feature type="compositionally biased region" description="Polar residues" evidence="1">
    <location>
        <begin position="298"/>
        <end position="307"/>
    </location>
</feature>
<dbReference type="Proteomes" id="UP000823941">
    <property type="component" value="Chromosome 23"/>
</dbReference>
<sequence length="427" mass="48586">MNRFQRHYGTAKPIKSPSNPPRAKRHGTRVPIRSVDRSSSVGPEQIGYSLKKEYHDMVKEKENNEKQQEPPIVPNMDSSLFSTILFRDSSSLCYCVDSDDDDEDEVDSGGKEVMVENKSLDVKPSHKEFGQCCEMNQSPLQPSGLSLSPEQLDRLRQLKSILCSQKSTVEQATQWGDRAVAHWVTAASDQPLRFEAKDVGDESESLQSSEKSTPQSENADICISQKPQVKVIAEKFTKYKKNAIEVRKLNEKVVCLEYDVFDSENIKTPLKKMRAYFSIKPKFKNADEGWESPKRSHTSTSSTYENSKYPQKQIEIIDSRISDNQSYLDDLRKVLQRKKHTNIRKQKSSLDLESLYDFAKKSKPILDNILSDAYLSKKQLDEVKALILQAKTSSVQGMSRRKVKCNQLASNISNSVISKTIIAELYR</sequence>